<gene>
    <name evidence="1" type="ORF">UY98_C0033G0007</name>
</gene>
<evidence type="ECO:0000313" key="2">
    <source>
        <dbReference type="Proteomes" id="UP000034789"/>
    </source>
</evidence>
<accession>A0A0G1YS39</accession>
<evidence type="ECO:0000313" key="1">
    <source>
        <dbReference type="EMBL" id="KKW46076.1"/>
    </source>
</evidence>
<reference evidence="1 2" key="1">
    <citation type="journal article" date="2015" name="Nature">
        <title>rRNA introns, odd ribosomes, and small enigmatic genomes across a large radiation of phyla.</title>
        <authorList>
            <person name="Brown C.T."/>
            <person name="Hug L.A."/>
            <person name="Thomas B.C."/>
            <person name="Sharon I."/>
            <person name="Castelle C.J."/>
            <person name="Singh A."/>
            <person name="Wilkins M.J."/>
            <person name="Williams K.H."/>
            <person name="Banfield J.F."/>
        </authorList>
    </citation>
    <scope>NUCLEOTIDE SEQUENCE [LARGE SCALE GENOMIC DNA]</scope>
</reference>
<dbReference type="EMBL" id="LCSD01000033">
    <property type="protein sequence ID" value="KKW46076.1"/>
    <property type="molecule type" value="Genomic_DNA"/>
</dbReference>
<dbReference type="AlphaFoldDB" id="A0A0G1YS39"/>
<evidence type="ECO:0008006" key="3">
    <source>
        <dbReference type="Google" id="ProtNLM"/>
    </source>
</evidence>
<protein>
    <recommendedName>
        <fullName evidence="3">LTD domain-containing protein</fullName>
    </recommendedName>
</protein>
<comment type="caution">
    <text evidence="1">The sequence shown here is derived from an EMBL/GenBank/DDBJ whole genome shotgun (WGS) entry which is preliminary data.</text>
</comment>
<dbReference type="Proteomes" id="UP000034789">
    <property type="component" value="Unassembled WGS sequence"/>
</dbReference>
<organism evidence="1 2">
    <name type="scientific">Candidatus Kaiserbacteria bacterium GW2011_GWA2_58_9</name>
    <dbReference type="NCBI Taxonomy" id="1618672"/>
    <lineage>
        <taxon>Bacteria</taxon>
        <taxon>Candidatus Kaiseribacteriota</taxon>
    </lineage>
</organism>
<name>A0A0G1YS39_9BACT</name>
<proteinExistence type="predicted"/>
<sequence>MLKTVLLWLGVIIVILLVLLWFITGGVGKTVQAARGITNPLYALFSYSTSTGSFFRLPWQPEGLTLGPDVSDIMDAEDAMEPKTPEEELAESQEEYARLVSEAERAKTFGEPSPHRGKVRIGEGGAAEGRAAEYVELEASPDNTAPVSLGGWSLQSALTGIRAYIPRGAEIFIMGDVNAQKDIYLDPGATAVASSPASPVGTSFRENACTGYLRGLQAFTPPLSRSCPPPAESLPLTPDNLRTYGDACYDFVQTLPPCTFPLSPPPGVAPACRIFLANNLSYNGCVQNYRHASSFARDAWRIYLNAGGELWRNSHDIIRLLDAEGRTVDVVSY</sequence>